<name>A0A385ECY4_9CAUD</name>
<evidence type="ECO:0000313" key="1">
    <source>
        <dbReference type="EMBL" id="AXQ68855.1"/>
    </source>
</evidence>
<reference evidence="1 2" key="2">
    <citation type="submission" date="2018-09" db="EMBL/GenBank/DDBJ databases">
        <title>Giant CbK-like Caulobacter bacteriophages have genetically divergent genomes.</title>
        <authorList>
            <person name="Wilson K."/>
            <person name="Ely B."/>
        </authorList>
    </citation>
    <scope>NUCLEOTIDE SEQUENCE [LARGE SCALE GENOMIC DNA]</scope>
</reference>
<organism evidence="1 2">
    <name type="scientific">Caulobacter phage CcrPW</name>
    <dbReference type="NCBI Taxonomy" id="2283271"/>
    <lineage>
        <taxon>Viruses</taxon>
        <taxon>Duplodnaviria</taxon>
        <taxon>Heunggongvirae</taxon>
        <taxon>Uroviricota</taxon>
        <taxon>Caudoviricetes</taxon>
        <taxon>Jeanschmidtviridae</taxon>
        <taxon>Colossusvirus</taxon>
        <taxon>Colossusvirus PW</taxon>
    </lineage>
</organism>
<accession>A0A385ECY4</accession>
<proteinExistence type="predicted"/>
<keyword evidence="2" id="KW-1185">Reference proteome</keyword>
<dbReference type="Proteomes" id="UP000259026">
    <property type="component" value="Segment"/>
</dbReference>
<dbReference type="EMBL" id="MH588545">
    <property type="protein sequence ID" value="AXQ68855.1"/>
    <property type="molecule type" value="Genomic_DNA"/>
</dbReference>
<protein>
    <submittedName>
        <fullName evidence="1">Uncharacterized protein</fullName>
    </submittedName>
</protein>
<gene>
    <name evidence="1" type="ORF">CcrPW_gp316</name>
</gene>
<evidence type="ECO:0000313" key="2">
    <source>
        <dbReference type="Proteomes" id="UP000259026"/>
    </source>
</evidence>
<reference evidence="2" key="1">
    <citation type="submission" date="2018-07" db="EMBL/GenBank/DDBJ databases">
        <title>Giant CbK-like Caulobacter bacteriophages have genetically divergent genomes.</title>
        <authorList>
            <person name="Wilson K.M."/>
            <person name="Ely B."/>
        </authorList>
    </citation>
    <scope>NUCLEOTIDE SEQUENCE [LARGE SCALE GENOMIC DNA]</scope>
</reference>
<sequence length="238" mass="26550">MSVFDEGLSQLALDPADTPAGVFSIIANRLEGAICGDEQELRLLTEKLDETFRIALKNKVGVAQVILGREPDWKTEAAYALGRLSFALELAQRTLSRRPPEGFYTMLDDYGWSGLYKVLLKQGRISLASRLDPKATKKRRKEERDRFQVLVNAGVVDFVEEGGDTIFMLTPAARSYLENKPPLTLGLPEELLAGWGDLDSAINRVITSLPAQISANMEDLEGRKRTFRELIHKLAMGR</sequence>